<dbReference type="Proteomes" id="UP001596524">
    <property type="component" value="Unassembled WGS sequence"/>
</dbReference>
<dbReference type="RefSeq" id="WP_255892009.1">
    <property type="nucleotide sequence ID" value="NZ_JAFMZM010000005.1"/>
</dbReference>
<sequence length="127" mass="13497">MTAPASRMAHRDGLTGRLQRTEVQRLPSSIPGRDIVQVLTQIPSQTESGWHTHPGEEVGYIIAGHVEMIVGDDPPLALAAGDGFTVPPDVAHNARDVGDHVGVMLSTYLVRTGEPVATLHPAPAKAR</sequence>
<dbReference type="InterPro" id="IPR013096">
    <property type="entry name" value="Cupin_2"/>
</dbReference>
<protein>
    <submittedName>
        <fullName evidence="2">Cupin domain-containing protein</fullName>
    </submittedName>
</protein>
<dbReference type="InterPro" id="IPR014710">
    <property type="entry name" value="RmlC-like_jellyroll"/>
</dbReference>
<dbReference type="PANTHER" id="PTHR38599">
    <property type="entry name" value="CUPIN DOMAIN PROTEIN (AFU_ORTHOLOGUE AFUA_3G13620)"/>
    <property type="match status" value="1"/>
</dbReference>
<gene>
    <name evidence="2" type="ORF">ACFQO6_07605</name>
</gene>
<feature type="domain" description="Cupin type-2" evidence="1">
    <location>
        <begin position="41"/>
        <end position="107"/>
    </location>
</feature>
<keyword evidence="3" id="KW-1185">Reference proteome</keyword>
<comment type="caution">
    <text evidence="2">The sequence shown here is derived from an EMBL/GenBank/DDBJ whole genome shotgun (WGS) entry which is preliminary data.</text>
</comment>
<dbReference type="InterPro" id="IPR011051">
    <property type="entry name" value="RmlC_Cupin_sf"/>
</dbReference>
<reference evidence="3" key="1">
    <citation type="journal article" date="2019" name="Int. J. Syst. Evol. Microbiol.">
        <title>The Global Catalogue of Microorganisms (GCM) 10K type strain sequencing project: providing services to taxonomists for standard genome sequencing and annotation.</title>
        <authorList>
            <consortium name="The Broad Institute Genomics Platform"/>
            <consortium name="The Broad Institute Genome Sequencing Center for Infectious Disease"/>
            <person name="Wu L."/>
            <person name="Ma J."/>
        </authorList>
    </citation>
    <scope>NUCLEOTIDE SEQUENCE [LARGE SCALE GENOMIC DNA]</scope>
    <source>
        <strain evidence="3">FCH27</strain>
    </source>
</reference>
<evidence type="ECO:0000313" key="3">
    <source>
        <dbReference type="Proteomes" id="UP001596524"/>
    </source>
</evidence>
<dbReference type="Pfam" id="PF07883">
    <property type="entry name" value="Cupin_2"/>
    <property type="match status" value="1"/>
</dbReference>
<accession>A0ABW2N2K0</accession>
<dbReference type="EMBL" id="JBHTCH010000006">
    <property type="protein sequence ID" value="MFC7360135.1"/>
    <property type="molecule type" value="Genomic_DNA"/>
</dbReference>
<evidence type="ECO:0000259" key="1">
    <source>
        <dbReference type="Pfam" id="PF07883"/>
    </source>
</evidence>
<name>A0ABW2N2K0_9ACTN</name>
<dbReference type="Gene3D" id="2.60.120.10">
    <property type="entry name" value="Jelly Rolls"/>
    <property type="match status" value="1"/>
</dbReference>
<evidence type="ECO:0000313" key="2">
    <source>
        <dbReference type="EMBL" id="MFC7360135.1"/>
    </source>
</evidence>
<dbReference type="SUPFAM" id="SSF51182">
    <property type="entry name" value="RmlC-like cupins"/>
    <property type="match status" value="1"/>
</dbReference>
<dbReference type="PANTHER" id="PTHR38599:SF1">
    <property type="entry name" value="CUPIN DOMAIN PROTEIN (AFU_ORTHOLOGUE AFUA_3G13620)"/>
    <property type="match status" value="1"/>
</dbReference>
<proteinExistence type="predicted"/>
<organism evidence="2 3">
    <name type="scientific">Nocardioides astragali</name>
    <dbReference type="NCBI Taxonomy" id="1776736"/>
    <lineage>
        <taxon>Bacteria</taxon>
        <taxon>Bacillati</taxon>
        <taxon>Actinomycetota</taxon>
        <taxon>Actinomycetes</taxon>
        <taxon>Propionibacteriales</taxon>
        <taxon>Nocardioidaceae</taxon>
        <taxon>Nocardioides</taxon>
    </lineage>
</organism>